<dbReference type="Pfam" id="PF13568">
    <property type="entry name" value="OMP_b-brl_2"/>
    <property type="match status" value="1"/>
</dbReference>
<dbReference type="InterPro" id="IPR025665">
    <property type="entry name" value="Beta-barrel_OMP_2"/>
</dbReference>
<evidence type="ECO:0000313" key="4">
    <source>
        <dbReference type="EMBL" id="QGW29524.1"/>
    </source>
</evidence>
<keyword evidence="2" id="KW-0812">Transmembrane</keyword>
<keyword evidence="2" id="KW-1133">Transmembrane helix</keyword>
<keyword evidence="2" id="KW-0472">Membrane</keyword>
<keyword evidence="5" id="KW-1185">Reference proteome</keyword>
<dbReference type="AlphaFoldDB" id="A0A6I6GAU9"/>
<evidence type="ECO:0000256" key="1">
    <source>
        <dbReference type="SAM" id="MobiDB-lite"/>
    </source>
</evidence>
<organism evidence="4 5">
    <name type="scientific">Phnomibacter ginsenosidimutans</name>
    <dbReference type="NCBI Taxonomy" id="2676868"/>
    <lineage>
        <taxon>Bacteria</taxon>
        <taxon>Pseudomonadati</taxon>
        <taxon>Bacteroidota</taxon>
        <taxon>Chitinophagia</taxon>
        <taxon>Chitinophagales</taxon>
        <taxon>Chitinophagaceae</taxon>
        <taxon>Phnomibacter</taxon>
    </lineage>
</organism>
<sequence length="506" mass="56366">MILSPQKNRAMPADNTFEEHMQQQLDALRIQPPASDWQQIHAALHPAKRRRIIWWWLPLAALLISGAIYLAKEPSGAAREGREPMVRAMGNEGKAITEKVVGNDVTGNDGKAKSEKAIGNNEEGTSNEIMGNDRKAITKEAIGNNKERKVGNQNRNGLILERQLSTGQAIKEKQPSGIDAETITETANGKKSNSKSALTTAAEKTTAQDVVQINSIPADTASPKSNVVTEQADEEAEHRLTESIHSTTMKLLPVSHAPWPWVNEKLFTPTPRNNTTHKWQTGWWAALGSTRLSQTTSLFGTAKAAADFSSNNPGNVRYVSSRTEKNGQYFNAGWLLRKPMGKRWAFSTGLGAGLQNWQVSTSVFADSILPSGSLYNRALTSTSDQQYRMLTLQVPMLLEWKLLGKQEGIWLQGGLNNQWLLQLREKQSVATLSQNFASTSNTNDVTSKAYGWQPQLRLGLVYQWQSKRFIHQMVPAVQLPLRSAFKTDNRGLLNIQLQYNMLWLRK</sequence>
<gene>
    <name evidence="4" type="ORF">GLV81_16665</name>
</gene>
<dbReference type="Proteomes" id="UP000426027">
    <property type="component" value="Chromosome"/>
</dbReference>
<protein>
    <submittedName>
        <fullName evidence="4">Outer membrane beta-barrel protein</fullName>
    </submittedName>
</protein>
<accession>A0A6I6GAU9</accession>
<feature type="domain" description="Outer membrane protein beta-barrel" evidence="3">
    <location>
        <begin position="322"/>
        <end position="455"/>
    </location>
</feature>
<reference evidence="4 5" key="1">
    <citation type="submission" date="2019-11" db="EMBL/GenBank/DDBJ databases">
        <authorList>
            <person name="Im W.T."/>
        </authorList>
    </citation>
    <scope>NUCLEOTIDE SEQUENCE [LARGE SCALE GENOMIC DNA]</scope>
    <source>
        <strain evidence="4 5">SB-02</strain>
    </source>
</reference>
<proteinExistence type="predicted"/>
<feature type="transmembrane region" description="Helical" evidence="2">
    <location>
        <begin position="52"/>
        <end position="71"/>
    </location>
</feature>
<name>A0A6I6GAU9_9BACT</name>
<dbReference type="KEGG" id="fls:GLV81_16665"/>
<feature type="region of interest" description="Disordered" evidence="1">
    <location>
        <begin position="103"/>
        <end position="134"/>
    </location>
</feature>
<dbReference type="EMBL" id="CP046566">
    <property type="protein sequence ID" value="QGW29524.1"/>
    <property type="molecule type" value="Genomic_DNA"/>
</dbReference>
<evidence type="ECO:0000313" key="5">
    <source>
        <dbReference type="Proteomes" id="UP000426027"/>
    </source>
</evidence>
<evidence type="ECO:0000256" key="2">
    <source>
        <dbReference type="SAM" id="Phobius"/>
    </source>
</evidence>
<evidence type="ECO:0000259" key="3">
    <source>
        <dbReference type="Pfam" id="PF13568"/>
    </source>
</evidence>